<keyword evidence="2" id="KW-0313">Glucose metabolism</keyword>
<evidence type="ECO:0000256" key="2">
    <source>
        <dbReference type="ARBA" id="ARBA00022526"/>
    </source>
</evidence>
<organism evidence="3 4">
    <name type="scientific">Pseudaquabacterium rugosum</name>
    <dbReference type="NCBI Taxonomy" id="2984194"/>
    <lineage>
        <taxon>Bacteria</taxon>
        <taxon>Pseudomonadati</taxon>
        <taxon>Pseudomonadota</taxon>
        <taxon>Betaproteobacteria</taxon>
        <taxon>Burkholderiales</taxon>
        <taxon>Sphaerotilaceae</taxon>
        <taxon>Pseudaquabacterium</taxon>
    </lineage>
</organism>
<dbReference type="Pfam" id="PF10282">
    <property type="entry name" value="Lactonase"/>
    <property type="match status" value="1"/>
</dbReference>
<dbReference type="EC" id="3.1.1.-" evidence="3"/>
<reference evidence="3 4" key="1">
    <citation type="submission" date="2024-04" db="EMBL/GenBank/DDBJ databases">
        <title>Novel species of the genus Ideonella isolated from streams.</title>
        <authorList>
            <person name="Lu H."/>
        </authorList>
    </citation>
    <scope>NUCLEOTIDE SEQUENCE [LARGE SCALE GENOMIC DNA]</scope>
    <source>
        <strain evidence="3 4">BYS139W</strain>
    </source>
</reference>
<comment type="caution">
    <text evidence="3">The sequence shown here is derived from an EMBL/GenBank/DDBJ whole genome shotgun (WGS) entry which is preliminary data.</text>
</comment>
<keyword evidence="2" id="KW-0119">Carbohydrate metabolism</keyword>
<evidence type="ECO:0000256" key="1">
    <source>
        <dbReference type="ARBA" id="ARBA00005564"/>
    </source>
</evidence>
<dbReference type="InterPro" id="IPR011048">
    <property type="entry name" value="Haem_d1_sf"/>
</dbReference>
<evidence type="ECO:0000313" key="4">
    <source>
        <dbReference type="Proteomes" id="UP001368500"/>
    </source>
</evidence>
<accession>A0ABU9B7V0</accession>
<dbReference type="Proteomes" id="UP001368500">
    <property type="component" value="Unassembled WGS sequence"/>
</dbReference>
<dbReference type="GO" id="GO:0016787">
    <property type="term" value="F:hydrolase activity"/>
    <property type="evidence" value="ECO:0007669"/>
    <property type="project" value="UniProtKB-KW"/>
</dbReference>
<keyword evidence="4" id="KW-1185">Reference proteome</keyword>
<gene>
    <name evidence="3" type="ORF">AACH11_07450</name>
</gene>
<dbReference type="InterPro" id="IPR019405">
    <property type="entry name" value="Lactonase_7-beta_prop"/>
</dbReference>
<dbReference type="InterPro" id="IPR050282">
    <property type="entry name" value="Cycloisomerase_2"/>
</dbReference>
<sequence length="374" mass="40056">MTSPLPVPVPGRPSPRTRIAYLGCRTTRERQAQGEGLSVLAQDADGGLQPLQLLRGLVNPSYLLLNRAGSRLYAVHGDGHEVSAFAVDGASGRLRPLGTRSTQGRNPVHLALTPDETALVVVNHLGASLAWLPLRDDGALAPLQALWPLDGPIGPHRSEQTQPKPHFIAWTPDGRHLLVPDKGCDRIHVRRWRGDPTCLADAAVEPAALLREGSGPRHLAHLPHGPWTVVLNELDSTLVRFARVPTADGGLRLQPLQCLSTLPDDFMGHSRAAAIAVAADGRRLYTSNRGHDSISVFDVEVTDGGLRRVQVQASGGRTPRAFSLSPCGRWLYALHEDSHGISRLAVDPHDGRLGPAQPVLATGSPTCLVFAPAP</sequence>
<proteinExistence type="inferred from homology"/>
<dbReference type="InterPro" id="IPR015943">
    <property type="entry name" value="WD40/YVTN_repeat-like_dom_sf"/>
</dbReference>
<comment type="similarity">
    <text evidence="1">Belongs to the cycloisomerase 2 family.</text>
</comment>
<dbReference type="EMBL" id="JBBUTF010000006">
    <property type="protein sequence ID" value="MEK8025791.1"/>
    <property type="molecule type" value="Genomic_DNA"/>
</dbReference>
<dbReference type="PANTHER" id="PTHR30344:SF1">
    <property type="entry name" value="6-PHOSPHOGLUCONOLACTONASE"/>
    <property type="match status" value="1"/>
</dbReference>
<name>A0ABU9B7V0_9BURK</name>
<dbReference type="RefSeq" id="WP_341373578.1">
    <property type="nucleotide sequence ID" value="NZ_JBBUTF010000006.1"/>
</dbReference>
<dbReference type="Gene3D" id="2.130.10.10">
    <property type="entry name" value="YVTN repeat-like/Quinoprotein amine dehydrogenase"/>
    <property type="match status" value="1"/>
</dbReference>
<evidence type="ECO:0000313" key="3">
    <source>
        <dbReference type="EMBL" id="MEK8025791.1"/>
    </source>
</evidence>
<dbReference type="PANTHER" id="PTHR30344">
    <property type="entry name" value="6-PHOSPHOGLUCONOLACTONASE-RELATED"/>
    <property type="match status" value="1"/>
</dbReference>
<dbReference type="SUPFAM" id="SSF51004">
    <property type="entry name" value="C-terminal (heme d1) domain of cytochrome cd1-nitrite reductase"/>
    <property type="match status" value="1"/>
</dbReference>
<keyword evidence="3" id="KW-0378">Hydrolase</keyword>
<protein>
    <submittedName>
        <fullName evidence="3">Lactonase family protein</fullName>
        <ecNumber evidence="3">3.1.1.-</ecNumber>
    </submittedName>
</protein>